<accession>A0AAV6YK46</accession>
<dbReference type="EMBL" id="WNYA01051728">
    <property type="protein sequence ID" value="KAG8536020.1"/>
    <property type="molecule type" value="Genomic_DNA"/>
</dbReference>
<feature type="compositionally biased region" description="Basic residues" evidence="1">
    <location>
        <begin position="78"/>
        <end position="91"/>
    </location>
</feature>
<feature type="compositionally biased region" description="Acidic residues" evidence="1">
    <location>
        <begin position="1"/>
        <end position="15"/>
    </location>
</feature>
<gene>
    <name evidence="2" type="ORF">GDO81_027262</name>
</gene>
<proteinExistence type="predicted"/>
<comment type="caution">
    <text evidence="2">The sequence shown here is derived from an EMBL/GenBank/DDBJ whole genome shotgun (WGS) entry which is preliminary data.</text>
</comment>
<dbReference type="Proteomes" id="UP000824782">
    <property type="component" value="Unassembled WGS sequence"/>
</dbReference>
<organism evidence="2 3">
    <name type="scientific">Engystomops pustulosus</name>
    <name type="common">Tungara frog</name>
    <name type="synonym">Physalaemus pustulosus</name>
    <dbReference type="NCBI Taxonomy" id="76066"/>
    <lineage>
        <taxon>Eukaryota</taxon>
        <taxon>Metazoa</taxon>
        <taxon>Chordata</taxon>
        <taxon>Craniata</taxon>
        <taxon>Vertebrata</taxon>
        <taxon>Euteleostomi</taxon>
        <taxon>Amphibia</taxon>
        <taxon>Batrachia</taxon>
        <taxon>Anura</taxon>
        <taxon>Neobatrachia</taxon>
        <taxon>Hyloidea</taxon>
        <taxon>Leptodactylidae</taxon>
        <taxon>Leiuperinae</taxon>
        <taxon>Engystomops</taxon>
    </lineage>
</organism>
<feature type="compositionally biased region" description="Pro residues" evidence="1">
    <location>
        <begin position="56"/>
        <end position="66"/>
    </location>
</feature>
<sequence length="179" mass="19697">MEGADVPDEEQEEEALLSGSVCTVPETPDIRGAAPDHPGTGNTEGDMEVVEQPVEQPVPVPSPASAPTPTTGNNYNVVKKRKKDKSTRKPKSAWTTVQKPSKMRVESQADVTVTTNRYSVLSESDEDEELERELKRMMEEYDDDPGGDPPTKRRPLHAESQSVWDMEAGSQEDNSDSDL</sequence>
<name>A0AAV6YK46_ENGPU</name>
<evidence type="ECO:0000256" key="1">
    <source>
        <dbReference type="SAM" id="MobiDB-lite"/>
    </source>
</evidence>
<evidence type="ECO:0000313" key="3">
    <source>
        <dbReference type="Proteomes" id="UP000824782"/>
    </source>
</evidence>
<keyword evidence="3" id="KW-1185">Reference proteome</keyword>
<reference evidence="2" key="1">
    <citation type="thesis" date="2020" institute="ProQuest LLC" country="789 East Eisenhower Parkway, Ann Arbor, MI, USA">
        <title>Comparative Genomics and Chromosome Evolution.</title>
        <authorList>
            <person name="Mudd A.B."/>
        </authorList>
    </citation>
    <scope>NUCLEOTIDE SEQUENCE</scope>
    <source>
        <strain evidence="2">237g6f4</strain>
        <tissue evidence="2">Blood</tissue>
    </source>
</reference>
<feature type="compositionally biased region" description="Polar residues" evidence="1">
    <location>
        <begin position="109"/>
        <end position="121"/>
    </location>
</feature>
<dbReference type="AlphaFoldDB" id="A0AAV6YK46"/>
<feature type="region of interest" description="Disordered" evidence="1">
    <location>
        <begin position="1"/>
        <end position="179"/>
    </location>
</feature>
<evidence type="ECO:0000313" key="2">
    <source>
        <dbReference type="EMBL" id="KAG8536020.1"/>
    </source>
</evidence>
<protein>
    <submittedName>
        <fullName evidence="2">Uncharacterized protein</fullName>
    </submittedName>
</protein>